<protein>
    <submittedName>
        <fullName evidence="1">Uncharacterized protein</fullName>
    </submittedName>
</protein>
<organism evidence="1 2">
    <name type="scientific">Ameiurus melas</name>
    <name type="common">Black bullhead</name>
    <name type="synonym">Silurus melas</name>
    <dbReference type="NCBI Taxonomy" id="219545"/>
    <lineage>
        <taxon>Eukaryota</taxon>
        <taxon>Metazoa</taxon>
        <taxon>Chordata</taxon>
        <taxon>Craniata</taxon>
        <taxon>Vertebrata</taxon>
        <taxon>Euteleostomi</taxon>
        <taxon>Actinopterygii</taxon>
        <taxon>Neopterygii</taxon>
        <taxon>Teleostei</taxon>
        <taxon>Ostariophysi</taxon>
        <taxon>Siluriformes</taxon>
        <taxon>Ictaluridae</taxon>
        <taxon>Ameiurus</taxon>
    </lineage>
</organism>
<name>A0A7J6ADS7_AMEME</name>
<accession>A0A7J6ADS7</accession>
<dbReference type="Proteomes" id="UP000593565">
    <property type="component" value="Unassembled WGS sequence"/>
</dbReference>
<keyword evidence="2" id="KW-1185">Reference proteome</keyword>
<dbReference type="AlphaFoldDB" id="A0A7J6ADS7"/>
<dbReference type="EMBL" id="JAAGNN010000013">
    <property type="protein sequence ID" value="KAF4080993.1"/>
    <property type="molecule type" value="Genomic_DNA"/>
</dbReference>
<gene>
    <name evidence="1" type="ORF">AMELA_G00155730</name>
</gene>
<evidence type="ECO:0000313" key="2">
    <source>
        <dbReference type="Proteomes" id="UP000593565"/>
    </source>
</evidence>
<evidence type="ECO:0000313" key="1">
    <source>
        <dbReference type="EMBL" id="KAF4080993.1"/>
    </source>
</evidence>
<reference evidence="1 2" key="1">
    <citation type="submission" date="2020-02" db="EMBL/GenBank/DDBJ databases">
        <title>A chromosome-scale genome assembly of the black bullhead catfish (Ameiurus melas).</title>
        <authorList>
            <person name="Wen M."/>
            <person name="Zham M."/>
            <person name="Cabau C."/>
            <person name="Klopp C."/>
            <person name="Donnadieu C."/>
            <person name="Roques C."/>
            <person name="Bouchez O."/>
            <person name="Lampietro C."/>
            <person name="Jouanno E."/>
            <person name="Herpin A."/>
            <person name="Louis A."/>
            <person name="Berthelot C."/>
            <person name="Parey E."/>
            <person name="Roest-Crollius H."/>
            <person name="Braasch I."/>
            <person name="Postlethwait J."/>
            <person name="Robinson-Rechavi M."/>
            <person name="Echchiki A."/>
            <person name="Begum T."/>
            <person name="Montfort J."/>
            <person name="Schartl M."/>
            <person name="Bobe J."/>
            <person name="Guiguen Y."/>
        </authorList>
    </citation>
    <scope>NUCLEOTIDE SEQUENCE [LARGE SCALE GENOMIC DNA]</scope>
    <source>
        <strain evidence="1">M_S1</strain>
        <tissue evidence="1">Blood</tissue>
    </source>
</reference>
<proteinExistence type="predicted"/>
<sequence>MFFLLSKSLKTSRVNSPGTLVHSLGYKYEAWKMFRRCEAKKDFLNAAHFMQCLNVTRATVYSTGCESGVGLVKGVISGCK</sequence>
<comment type="caution">
    <text evidence="1">The sequence shown here is derived from an EMBL/GenBank/DDBJ whole genome shotgun (WGS) entry which is preliminary data.</text>
</comment>